<accession>A0A0D2MJ08</accession>
<sequence length="549" mass="62345">MPPRKSEKEVIDVDNPQPKAVVSLGCIELTDTESDAEKYFQQLYQGNSDEGDPELSPVNESDYAMLEELINSDGKPPLDQRLEDVKISLGTADRTASCGLWARGYRTLLPDVKGPQARKDALVTVNEMRSAPYIRRDRETAGLEFVDEDPLNPIKIASTIEGHLSFQNVVVVSCPTLSRMSFDMGLLHQQFALQPGELVSVSEHDSYSTKQMRLGDYLSKYAKDGLSVYDHPIRRGEIPLFVEHLDHGYWFGWGRQEPDSDWPPTRTHTVERLHASVQFYSSTLLRPRHWRELAPGCSVAIQVRAGIVVLRVFFPPPVELVKDRASHSCAFDEMEESKLTSRVIELLPGETIIIPPGLIFDLYSPISSITTSTYFLNYHCFHLSEISKLRMKSKRHYNLDRAEVSKAIYETTVRMVYSLPHWDSDYLRIKTLFALFKLASSPVAFNSPEFTPNFVEIQKSIDALYNRGDVDELDGDTHDPAPLQRFELHALLLAHRFLGYDSSIEVPDAISPRVEGEGRVDYLFINTAWSDPALRIDKGRWDLLIRSQI</sequence>
<organism evidence="1 2">
    <name type="scientific">Hypholoma sublateritium (strain FD-334 SS-4)</name>
    <dbReference type="NCBI Taxonomy" id="945553"/>
    <lineage>
        <taxon>Eukaryota</taxon>
        <taxon>Fungi</taxon>
        <taxon>Dikarya</taxon>
        <taxon>Basidiomycota</taxon>
        <taxon>Agaricomycotina</taxon>
        <taxon>Agaricomycetes</taxon>
        <taxon>Agaricomycetidae</taxon>
        <taxon>Agaricales</taxon>
        <taxon>Agaricineae</taxon>
        <taxon>Strophariaceae</taxon>
        <taxon>Hypholoma</taxon>
    </lineage>
</organism>
<evidence type="ECO:0008006" key="3">
    <source>
        <dbReference type="Google" id="ProtNLM"/>
    </source>
</evidence>
<evidence type="ECO:0000313" key="1">
    <source>
        <dbReference type="EMBL" id="KJA23648.1"/>
    </source>
</evidence>
<reference evidence="2" key="1">
    <citation type="submission" date="2014-04" db="EMBL/GenBank/DDBJ databases">
        <title>Evolutionary Origins and Diversification of the Mycorrhizal Mutualists.</title>
        <authorList>
            <consortium name="DOE Joint Genome Institute"/>
            <consortium name="Mycorrhizal Genomics Consortium"/>
            <person name="Kohler A."/>
            <person name="Kuo A."/>
            <person name="Nagy L.G."/>
            <person name="Floudas D."/>
            <person name="Copeland A."/>
            <person name="Barry K.W."/>
            <person name="Cichocki N."/>
            <person name="Veneault-Fourrey C."/>
            <person name="LaButti K."/>
            <person name="Lindquist E.A."/>
            <person name="Lipzen A."/>
            <person name="Lundell T."/>
            <person name="Morin E."/>
            <person name="Murat C."/>
            <person name="Riley R."/>
            <person name="Ohm R."/>
            <person name="Sun H."/>
            <person name="Tunlid A."/>
            <person name="Henrissat B."/>
            <person name="Grigoriev I.V."/>
            <person name="Hibbett D.S."/>
            <person name="Martin F."/>
        </authorList>
    </citation>
    <scope>NUCLEOTIDE SEQUENCE [LARGE SCALE GENOMIC DNA]</scope>
    <source>
        <strain evidence="2">FD-334 SS-4</strain>
    </source>
</reference>
<name>A0A0D2MJ08_HYPSF</name>
<dbReference type="Proteomes" id="UP000054270">
    <property type="component" value="Unassembled WGS sequence"/>
</dbReference>
<proteinExistence type="predicted"/>
<evidence type="ECO:0000313" key="2">
    <source>
        <dbReference type="Proteomes" id="UP000054270"/>
    </source>
</evidence>
<dbReference type="OrthoDB" id="4161428at2759"/>
<dbReference type="EMBL" id="KN817541">
    <property type="protein sequence ID" value="KJA23648.1"/>
    <property type="molecule type" value="Genomic_DNA"/>
</dbReference>
<dbReference type="STRING" id="945553.A0A0D2MJ08"/>
<keyword evidence="2" id="KW-1185">Reference proteome</keyword>
<dbReference type="AlphaFoldDB" id="A0A0D2MJ08"/>
<gene>
    <name evidence="1" type="ORF">HYPSUDRAFT_201093</name>
</gene>
<protein>
    <recommendedName>
        <fullName evidence="3">JmjC domain-containing protein</fullName>
    </recommendedName>
</protein>